<dbReference type="SMART" id="SM00983">
    <property type="entry name" value="TPK_B1_binding"/>
    <property type="match status" value="1"/>
</dbReference>
<accession>A0A6P4ZMB0</accession>
<evidence type="ECO:0000256" key="9">
    <source>
        <dbReference type="ARBA" id="ARBA00055888"/>
    </source>
</evidence>
<dbReference type="PIRSF" id="PIRSF031057">
    <property type="entry name" value="Thiamin_pyrophosphokinase"/>
    <property type="match status" value="1"/>
</dbReference>
<gene>
    <name evidence="13 14" type="primary">LOC109475842</name>
</gene>
<evidence type="ECO:0000313" key="12">
    <source>
        <dbReference type="Proteomes" id="UP000515135"/>
    </source>
</evidence>
<sequence>MSSTSPTVTELTPLACLDPQNKGVRIALIVLNQPQSLDVLAVLWTKAAVLKAVTDGGVNRLYDATRNNPESWIPDLITGDFDSASSENLQYYKDKGSEVICTPDQDHTDFTKCLQLVVQRMQERNIQVDYIVSVGAFGGRMDQVMANINTLYEARSLTSIPVILLDEVSMAFLLSPGKTLLHVQTGGEGEWCGLVPVGGTCPHVTTTGLKWNLNDQALKFGELISTSNTFDQSAAGLVTVETNDPLLWTMGVNVQRS</sequence>
<reference evidence="13 14" key="1">
    <citation type="submission" date="2025-04" db="UniProtKB">
        <authorList>
            <consortium name="RefSeq"/>
        </authorList>
    </citation>
    <scope>IDENTIFICATION</scope>
    <source>
        <tissue evidence="13 14">Gonad</tissue>
    </source>
</reference>
<dbReference type="FunFam" id="3.40.50.10240:FF:000006">
    <property type="entry name" value="Thiamin pyrophosphokinase 1"/>
    <property type="match status" value="1"/>
</dbReference>
<dbReference type="PANTHER" id="PTHR13622:SF8">
    <property type="entry name" value="THIAMIN PYROPHOSPHOKINASE 1"/>
    <property type="match status" value="1"/>
</dbReference>
<dbReference type="Pfam" id="PF04263">
    <property type="entry name" value="TPK_catalytic"/>
    <property type="match status" value="1"/>
</dbReference>
<evidence type="ECO:0000256" key="1">
    <source>
        <dbReference type="ARBA" id="ARBA00005078"/>
    </source>
</evidence>
<dbReference type="Gene3D" id="3.40.50.10240">
    <property type="entry name" value="Thiamin pyrophosphokinase, catalytic domain"/>
    <property type="match status" value="1"/>
</dbReference>
<evidence type="ECO:0000256" key="2">
    <source>
        <dbReference type="ARBA" id="ARBA00006785"/>
    </source>
</evidence>
<dbReference type="EC" id="2.7.6.2" evidence="10"/>
<dbReference type="InterPro" id="IPR036371">
    <property type="entry name" value="TPK_B1-bd_sf"/>
</dbReference>
<dbReference type="InterPro" id="IPR016966">
    <property type="entry name" value="Thiamin_pyrophosphokinase_euk"/>
</dbReference>
<evidence type="ECO:0000313" key="13">
    <source>
        <dbReference type="RefSeq" id="XP_019632201.1"/>
    </source>
</evidence>
<evidence type="ECO:0000313" key="14">
    <source>
        <dbReference type="RefSeq" id="XP_019632202.1"/>
    </source>
</evidence>
<dbReference type="InterPro" id="IPR006282">
    <property type="entry name" value="Thi_PPkinase"/>
</dbReference>
<dbReference type="AlphaFoldDB" id="A0A6P4ZMB0"/>
<organism evidence="12 14">
    <name type="scientific">Branchiostoma belcheri</name>
    <name type="common">Amphioxus</name>
    <dbReference type="NCBI Taxonomy" id="7741"/>
    <lineage>
        <taxon>Eukaryota</taxon>
        <taxon>Metazoa</taxon>
        <taxon>Chordata</taxon>
        <taxon>Cephalochordata</taxon>
        <taxon>Leptocardii</taxon>
        <taxon>Amphioxiformes</taxon>
        <taxon>Branchiostomatidae</taxon>
        <taxon>Branchiostoma</taxon>
    </lineage>
</organism>
<evidence type="ECO:0000259" key="11">
    <source>
        <dbReference type="SMART" id="SM00983"/>
    </source>
</evidence>
<dbReference type="Gene3D" id="2.60.120.320">
    <property type="entry name" value="Thiamin pyrophosphokinase, thiamin-binding domain"/>
    <property type="match status" value="1"/>
</dbReference>
<dbReference type="PANTHER" id="PTHR13622">
    <property type="entry name" value="THIAMIN PYROPHOSPHOKINASE"/>
    <property type="match status" value="1"/>
</dbReference>
<evidence type="ECO:0000256" key="3">
    <source>
        <dbReference type="ARBA" id="ARBA00011738"/>
    </source>
</evidence>
<dbReference type="SUPFAM" id="SSF63999">
    <property type="entry name" value="Thiamin pyrophosphokinase, catalytic domain"/>
    <property type="match status" value="1"/>
</dbReference>
<comment type="catalytic activity">
    <reaction evidence="8">
        <text>thiamine + UTP = thiamine diphosphate + UMP + H(+)</text>
        <dbReference type="Rhea" id="RHEA:79423"/>
        <dbReference type="ChEBI" id="CHEBI:15378"/>
        <dbReference type="ChEBI" id="CHEBI:18385"/>
        <dbReference type="ChEBI" id="CHEBI:46398"/>
        <dbReference type="ChEBI" id="CHEBI:57865"/>
        <dbReference type="ChEBI" id="CHEBI:58937"/>
    </reaction>
    <physiologicalReaction direction="left-to-right" evidence="8">
        <dbReference type="Rhea" id="RHEA:79424"/>
    </physiologicalReaction>
</comment>
<name>A0A6P4ZMB0_BRABE</name>
<feature type="domain" description="Thiamin pyrophosphokinase thiamin-binding" evidence="11">
    <location>
        <begin position="177"/>
        <end position="246"/>
    </location>
</feature>
<dbReference type="UniPathway" id="UPA00060">
    <property type="reaction ID" value="UER00597"/>
</dbReference>
<dbReference type="OrthoDB" id="25149at2759"/>
<dbReference type="GO" id="GO:0005524">
    <property type="term" value="F:ATP binding"/>
    <property type="evidence" value="ECO:0007669"/>
    <property type="project" value="UniProtKB-UniRule"/>
</dbReference>
<dbReference type="InterPro" id="IPR007371">
    <property type="entry name" value="TPK_catalytic"/>
</dbReference>
<dbReference type="RefSeq" id="XP_019632201.1">
    <property type="nucleotide sequence ID" value="XM_019776642.1"/>
</dbReference>
<dbReference type="CDD" id="cd07995">
    <property type="entry name" value="TPK"/>
    <property type="match status" value="1"/>
</dbReference>
<dbReference type="GO" id="GO:0004788">
    <property type="term" value="F:thiamine diphosphokinase activity"/>
    <property type="evidence" value="ECO:0007669"/>
    <property type="project" value="UniProtKB-UniRule"/>
</dbReference>
<comment type="similarity">
    <text evidence="2 10">Belongs to the thiamine pyrophosphokinase family.</text>
</comment>
<dbReference type="GO" id="GO:0006772">
    <property type="term" value="P:thiamine metabolic process"/>
    <property type="evidence" value="ECO:0007669"/>
    <property type="project" value="InterPro"/>
</dbReference>
<dbReference type="GO" id="GO:0016301">
    <property type="term" value="F:kinase activity"/>
    <property type="evidence" value="ECO:0007669"/>
    <property type="project" value="UniProtKB-UniRule"/>
</dbReference>
<evidence type="ECO:0000256" key="5">
    <source>
        <dbReference type="ARBA" id="ARBA00022741"/>
    </source>
</evidence>
<dbReference type="InterPro" id="IPR036759">
    <property type="entry name" value="TPK_catalytic_sf"/>
</dbReference>
<dbReference type="GO" id="GO:0030975">
    <property type="term" value="F:thiamine binding"/>
    <property type="evidence" value="ECO:0007669"/>
    <property type="project" value="UniProtKB-UniRule"/>
</dbReference>
<dbReference type="GeneID" id="109475842"/>
<protein>
    <recommendedName>
        <fullName evidence="10">Thiamine pyrophosphokinase</fullName>
        <ecNumber evidence="10">2.7.6.2</ecNumber>
    </recommendedName>
</protein>
<comment type="pathway">
    <text evidence="1 10">Cofactor biosynthesis; thiamine diphosphate biosynthesis; thiamine diphosphate from thiamine: step 1/1.</text>
</comment>
<evidence type="ECO:0000256" key="7">
    <source>
        <dbReference type="ARBA" id="ARBA00022840"/>
    </source>
</evidence>
<keyword evidence="6 10" id="KW-0418">Kinase</keyword>
<keyword evidence="4 10" id="KW-0808">Transferase</keyword>
<dbReference type="RefSeq" id="XP_019632202.1">
    <property type="nucleotide sequence ID" value="XM_019776643.1"/>
</dbReference>
<proteinExistence type="inferred from homology"/>
<dbReference type="NCBIfam" id="TIGR01378">
    <property type="entry name" value="thi_PPkinase"/>
    <property type="match status" value="1"/>
</dbReference>
<comment type="function">
    <text evidence="9">Catalyzes the phosphorylation of thiamine to thiamine pyrophosphate (TPP) utilizing UTP and therefore links the biosynthesis of TPP to pyrimidines metabolism. By producing thiamine pyrophosphate, a cofactor of the mitochondrial pyruvate dehydrogenase indirectly regulates pyruvate oxidation and lipogenesis. Although it can also catalyze thiamine phosphorylation using ATP and CTP in vitro, it does so with significantly lower efficiency and without physiological relevance evidence.</text>
</comment>
<dbReference type="FunFam" id="2.60.120.320:FF:000002">
    <property type="entry name" value="Thiamine pyrophosphokinase"/>
    <property type="match status" value="1"/>
</dbReference>
<evidence type="ECO:0000256" key="4">
    <source>
        <dbReference type="ARBA" id="ARBA00022679"/>
    </source>
</evidence>
<dbReference type="Proteomes" id="UP000515135">
    <property type="component" value="Unplaced"/>
</dbReference>
<evidence type="ECO:0000256" key="10">
    <source>
        <dbReference type="PIRNR" id="PIRNR031057"/>
    </source>
</evidence>
<keyword evidence="5 10" id="KW-0547">Nucleotide-binding</keyword>
<comment type="subunit">
    <text evidence="3">Homodimer.</text>
</comment>
<dbReference type="Pfam" id="PF04265">
    <property type="entry name" value="TPK_B1_binding"/>
    <property type="match status" value="1"/>
</dbReference>
<dbReference type="SUPFAM" id="SSF63862">
    <property type="entry name" value="Thiamin pyrophosphokinase, substrate-binding domain"/>
    <property type="match status" value="1"/>
</dbReference>
<keyword evidence="7 10" id="KW-0067">ATP-binding</keyword>
<dbReference type="InterPro" id="IPR007373">
    <property type="entry name" value="Thiamin_PyroPKinase_B1-bd"/>
</dbReference>
<dbReference type="GO" id="GO:0005829">
    <property type="term" value="C:cytosol"/>
    <property type="evidence" value="ECO:0007669"/>
    <property type="project" value="UniProtKB-ARBA"/>
</dbReference>
<dbReference type="KEGG" id="bbel:109475842"/>
<keyword evidence="12" id="KW-1185">Reference proteome</keyword>
<dbReference type="GO" id="GO:0009229">
    <property type="term" value="P:thiamine diphosphate biosynthetic process"/>
    <property type="evidence" value="ECO:0007669"/>
    <property type="project" value="UniProtKB-UniRule"/>
</dbReference>
<evidence type="ECO:0000256" key="6">
    <source>
        <dbReference type="ARBA" id="ARBA00022777"/>
    </source>
</evidence>
<evidence type="ECO:0000256" key="8">
    <source>
        <dbReference type="ARBA" id="ARBA00050898"/>
    </source>
</evidence>